<dbReference type="AlphaFoldDB" id="A0A7W9FEP9"/>
<dbReference type="RefSeq" id="WP_183211711.1">
    <property type="nucleotide sequence ID" value="NZ_JACHOR010000001.1"/>
</dbReference>
<dbReference type="Proteomes" id="UP000545037">
    <property type="component" value="Unassembled WGS sequence"/>
</dbReference>
<keyword evidence="1" id="KW-0812">Transmembrane</keyword>
<reference evidence="2 3" key="1">
    <citation type="submission" date="2020-08" db="EMBL/GenBank/DDBJ databases">
        <title>Genomic Encyclopedia of Type Strains, Phase IV (KMG-IV): sequencing the most valuable type-strain genomes for metagenomic binning, comparative biology and taxonomic classification.</title>
        <authorList>
            <person name="Goeker M."/>
        </authorList>
    </citation>
    <scope>NUCLEOTIDE SEQUENCE [LARGE SCALE GENOMIC DNA]</scope>
    <source>
        <strain evidence="2 3">DSM 4737</strain>
    </source>
</reference>
<dbReference type="EMBL" id="JACHOR010000001">
    <property type="protein sequence ID" value="MBB5744748.1"/>
    <property type="molecule type" value="Genomic_DNA"/>
</dbReference>
<sequence>MPDRFLHHLPWLGPLLAAGVGAGVGRYGLGGDFWTVLIAALVGGFLPVIGLSLWRRFGR</sequence>
<keyword evidence="1" id="KW-0472">Membrane</keyword>
<evidence type="ECO:0000256" key="1">
    <source>
        <dbReference type="SAM" id="Phobius"/>
    </source>
</evidence>
<gene>
    <name evidence="2" type="ORF">GGR13_000320</name>
</gene>
<name>A0A7W9FEP9_9CAUL</name>
<accession>A0A7W9FEP9</accession>
<evidence type="ECO:0000313" key="3">
    <source>
        <dbReference type="Proteomes" id="UP000545037"/>
    </source>
</evidence>
<keyword evidence="1" id="KW-1133">Transmembrane helix</keyword>
<evidence type="ECO:0000313" key="2">
    <source>
        <dbReference type="EMBL" id="MBB5744748.1"/>
    </source>
</evidence>
<feature type="transmembrane region" description="Helical" evidence="1">
    <location>
        <begin position="33"/>
        <end position="54"/>
    </location>
</feature>
<organism evidence="2 3">
    <name type="scientific">Brevundimonas variabilis</name>
    <dbReference type="NCBI Taxonomy" id="74312"/>
    <lineage>
        <taxon>Bacteria</taxon>
        <taxon>Pseudomonadati</taxon>
        <taxon>Pseudomonadota</taxon>
        <taxon>Alphaproteobacteria</taxon>
        <taxon>Caulobacterales</taxon>
        <taxon>Caulobacteraceae</taxon>
        <taxon>Brevundimonas</taxon>
    </lineage>
</organism>
<proteinExistence type="predicted"/>
<comment type="caution">
    <text evidence="2">The sequence shown here is derived from an EMBL/GenBank/DDBJ whole genome shotgun (WGS) entry which is preliminary data.</text>
</comment>
<keyword evidence="3" id="KW-1185">Reference proteome</keyword>
<protein>
    <submittedName>
        <fullName evidence="2">Uncharacterized protein</fullName>
    </submittedName>
</protein>